<dbReference type="SMART" id="SM00507">
    <property type="entry name" value="HNHc"/>
    <property type="match status" value="1"/>
</dbReference>
<dbReference type="EMBL" id="JAUSTQ010000003">
    <property type="protein sequence ID" value="MDQ0158972.1"/>
    <property type="molecule type" value="Genomic_DNA"/>
</dbReference>
<dbReference type="Gene3D" id="1.10.30.50">
    <property type="match status" value="1"/>
</dbReference>
<sequence>MERIGQKIYDSSSWRKLRQAYMASQHGLCERCGYPGDVVHHIEPITADNVNDPFVTFGWDNLELLCHACHNQEHNKIHLPVRDGFSFDKFGNLIETREF</sequence>
<dbReference type="Pfam" id="PF01844">
    <property type="entry name" value="HNH"/>
    <property type="match status" value="1"/>
</dbReference>
<evidence type="ECO:0000313" key="2">
    <source>
        <dbReference type="EMBL" id="MDQ0158972.1"/>
    </source>
</evidence>
<protein>
    <submittedName>
        <fullName evidence="2">5-methylcytosine-specific restriction endonuclease McrA</fullName>
    </submittedName>
</protein>
<evidence type="ECO:0000313" key="3">
    <source>
        <dbReference type="Proteomes" id="UP001224359"/>
    </source>
</evidence>
<feature type="domain" description="HNH nuclease" evidence="1">
    <location>
        <begin position="16"/>
        <end position="71"/>
    </location>
</feature>
<dbReference type="Proteomes" id="UP001224359">
    <property type="component" value="Unassembled WGS sequence"/>
</dbReference>
<reference evidence="2 3" key="1">
    <citation type="submission" date="2023-07" db="EMBL/GenBank/DDBJ databases">
        <title>Genomic Encyclopedia of Type Strains, Phase IV (KMG-IV): sequencing the most valuable type-strain genomes for metagenomic binning, comparative biology and taxonomic classification.</title>
        <authorList>
            <person name="Goeker M."/>
        </authorList>
    </citation>
    <scope>NUCLEOTIDE SEQUENCE [LARGE SCALE GENOMIC DNA]</scope>
    <source>
        <strain evidence="2 3">DSM 16460</strain>
    </source>
</reference>
<name>A0ABT9VDG4_9BACI</name>
<keyword evidence="2" id="KW-0378">Hydrolase</keyword>
<comment type="caution">
    <text evidence="2">The sequence shown here is derived from an EMBL/GenBank/DDBJ whole genome shotgun (WGS) entry which is preliminary data.</text>
</comment>
<dbReference type="GO" id="GO:0004519">
    <property type="term" value="F:endonuclease activity"/>
    <property type="evidence" value="ECO:0007669"/>
    <property type="project" value="UniProtKB-KW"/>
</dbReference>
<dbReference type="RefSeq" id="WP_306975103.1">
    <property type="nucleotide sequence ID" value="NZ_JAUSTQ010000003.1"/>
</dbReference>
<keyword evidence="3" id="KW-1185">Reference proteome</keyword>
<accession>A0ABT9VDG4</accession>
<dbReference type="InterPro" id="IPR003615">
    <property type="entry name" value="HNH_nuc"/>
</dbReference>
<keyword evidence="2" id="KW-0540">Nuclease</keyword>
<gene>
    <name evidence="2" type="ORF">J2S77_000936</name>
</gene>
<dbReference type="InterPro" id="IPR002711">
    <property type="entry name" value="HNH"/>
</dbReference>
<evidence type="ECO:0000259" key="1">
    <source>
        <dbReference type="SMART" id="SM00507"/>
    </source>
</evidence>
<organism evidence="2 3">
    <name type="scientific">Alkalibacillus salilacus</name>
    <dbReference type="NCBI Taxonomy" id="284582"/>
    <lineage>
        <taxon>Bacteria</taxon>
        <taxon>Bacillati</taxon>
        <taxon>Bacillota</taxon>
        <taxon>Bacilli</taxon>
        <taxon>Bacillales</taxon>
        <taxon>Bacillaceae</taxon>
        <taxon>Alkalibacillus</taxon>
    </lineage>
</organism>
<dbReference type="CDD" id="cd00085">
    <property type="entry name" value="HNHc"/>
    <property type="match status" value="1"/>
</dbReference>
<proteinExistence type="predicted"/>
<keyword evidence="2" id="KW-0255">Endonuclease</keyword>